<dbReference type="eggNOG" id="COG1280">
    <property type="taxonomic scope" value="Bacteria"/>
</dbReference>
<dbReference type="EMBL" id="APRL01000015">
    <property type="protein sequence ID" value="ENW89849.1"/>
    <property type="molecule type" value="Genomic_DNA"/>
</dbReference>
<dbReference type="PANTHER" id="PTHR30086">
    <property type="entry name" value="ARGININE EXPORTER PROTEIN ARGO"/>
    <property type="match status" value="1"/>
</dbReference>
<dbReference type="GO" id="GO:0005886">
    <property type="term" value="C:plasma membrane"/>
    <property type="evidence" value="ECO:0007669"/>
    <property type="project" value="UniProtKB-SubCell"/>
</dbReference>
<name>N9MIS2_9GAMM</name>
<dbReference type="Proteomes" id="UP000013261">
    <property type="component" value="Unassembled WGS sequence"/>
</dbReference>
<proteinExistence type="predicted"/>
<evidence type="ECO:0000256" key="4">
    <source>
        <dbReference type="ARBA" id="ARBA00022989"/>
    </source>
</evidence>
<feature type="transmembrane region" description="Helical" evidence="6">
    <location>
        <begin position="69"/>
        <end position="86"/>
    </location>
</feature>
<keyword evidence="8" id="KW-1185">Reference proteome</keyword>
<dbReference type="Pfam" id="PF01810">
    <property type="entry name" value="LysE"/>
    <property type="match status" value="1"/>
</dbReference>
<keyword evidence="2" id="KW-1003">Cell membrane</keyword>
<evidence type="ECO:0000313" key="7">
    <source>
        <dbReference type="EMBL" id="ENW89849.1"/>
    </source>
</evidence>
<sequence>MNEIITVGLVTILAVISPGADFALVTRNSYLYGPNLGLYTACGIACGVWVHISYSLIGLTFLQQYLPSLIHLIQYLGASYLIYIGYKTFTQSPVNIDVKSLDITDWQAFKQGFLTNSLNPKTTLFVISIFVQIMTPENNSAKLFAYSIFMSGTHLLWFGLIALFCSAPKIRNKILAKQIHINRIIGIVLGALGLSLLLTTF</sequence>
<feature type="transmembrane region" description="Helical" evidence="6">
    <location>
        <begin position="143"/>
        <end position="167"/>
    </location>
</feature>
<dbReference type="InterPro" id="IPR001123">
    <property type="entry name" value="LeuE-type"/>
</dbReference>
<dbReference type="AlphaFoldDB" id="N9MIS2"/>
<protein>
    <recommendedName>
        <fullName evidence="9">Threonine efflux protein</fullName>
    </recommendedName>
</protein>
<keyword evidence="5 6" id="KW-0472">Membrane</keyword>
<keyword evidence="3 6" id="KW-0812">Transmembrane</keyword>
<keyword evidence="4 6" id="KW-1133">Transmembrane helix</keyword>
<evidence type="ECO:0008006" key="9">
    <source>
        <dbReference type="Google" id="ProtNLM"/>
    </source>
</evidence>
<accession>N9MIS2</accession>
<feature type="transmembrane region" description="Helical" evidence="6">
    <location>
        <begin position="179"/>
        <end position="198"/>
    </location>
</feature>
<evidence type="ECO:0000256" key="6">
    <source>
        <dbReference type="SAM" id="Phobius"/>
    </source>
</evidence>
<dbReference type="OrthoDB" id="581870at2"/>
<dbReference type="RefSeq" id="WP_005192578.1">
    <property type="nucleotide sequence ID" value="NZ_KB850052.1"/>
</dbReference>
<evidence type="ECO:0000313" key="8">
    <source>
        <dbReference type="Proteomes" id="UP000013261"/>
    </source>
</evidence>
<dbReference type="PANTHER" id="PTHR30086:SF21">
    <property type="entry name" value="TRANSPORT PROTEIN"/>
    <property type="match status" value="1"/>
</dbReference>
<gene>
    <name evidence="7" type="ORF">F904_03597</name>
</gene>
<comment type="caution">
    <text evidence="7">The sequence shown here is derived from an EMBL/GenBank/DDBJ whole genome shotgun (WGS) entry which is preliminary data.</text>
</comment>
<reference evidence="7 8" key="1">
    <citation type="submission" date="2013-02" db="EMBL/GenBank/DDBJ databases">
        <title>The Genome Sequence of Acinetobacter sp. ANC 4105.</title>
        <authorList>
            <consortium name="The Broad Institute Genome Sequencing Platform"/>
            <consortium name="The Broad Institute Genome Sequencing Center for Infectious Disease"/>
            <person name="Cerqueira G."/>
            <person name="Feldgarden M."/>
            <person name="Courvalin P."/>
            <person name="Perichon B."/>
            <person name="Grillot-Courvalin C."/>
            <person name="Clermont D."/>
            <person name="Rocha E."/>
            <person name="Yoon E.-J."/>
            <person name="Nemec A."/>
            <person name="Walker B."/>
            <person name="Young S.K."/>
            <person name="Zeng Q."/>
            <person name="Gargeya S."/>
            <person name="Fitzgerald M."/>
            <person name="Haas B."/>
            <person name="Abouelleil A."/>
            <person name="Alvarado L."/>
            <person name="Arachchi H.M."/>
            <person name="Berlin A.M."/>
            <person name="Chapman S.B."/>
            <person name="Dewar J."/>
            <person name="Goldberg J."/>
            <person name="Griggs A."/>
            <person name="Gujja S."/>
            <person name="Hansen M."/>
            <person name="Howarth C."/>
            <person name="Imamovic A."/>
            <person name="Larimer J."/>
            <person name="McCowan C."/>
            <person name="Murphy C."/>
            <person name="Neiman D."/>
            <person name="Pearson M."/>
            <person name="Priest M."/>
            <person name="Roberts A."/>
            <person name="Saif S."/>
            <person name="Shea T."/>
            <person name="Sisk P."/>
            <person name="Sykes S."/>
            <person name="Wortman J."/>
            <person name="Nusbaum C."/>
            <person name="Birren B."/>
        </authorList>
    </citation>
    <scope>NUCLEOTIDE SEQUENCE [LARGE SCALE GENOMIC DNA]</scope>
    <source>
        <strain evidence="7 8">ANC 4105</strain>
    </source>
</reference>
<evidence type="ECO:0000256" key="1">
    <source>
        <dbReference type="ARBA" id="ARBA00004651"/>
    </source>
</evidence>
<dbReference type="GO" id="GO:0015171">
    <property type="term" value="F:amino acid transmembrane transporter activity"/>
    <property type="evidence" value="ECO:0007669"/>
    <property type="project" value="TreeGrafter"/>
</dbReference>
<dbReference type="PATRIC" id="fig|1217703.3.peg.3492"/>
<comment type="subcellular location">
    <subcellularLocation>
        <location evidence="1">Cell membrane</location>
        <topology evidence="1">Multi-pass membrane protein</topology>
    </subcellularLocation>
</comment>
<organism evidence="7 8">
    <name type="scientific">Acinetobacter dispersus</name>
    <dbReference type="NCBI Taxonomy" id="70348"/>
    <lineage>
        <taxon>Bacteria</taxon>
        <taxon>Pseudomonadati</taxon>
        <taxon>Pseudomonadota</taxon>
        <taxon>Gammaproteobacteria</taxon>
        <taxon>Moraxellales</taxon>
        <taxon>Moraxellaceae</taxon>
        <taxon>Acinetobacter</taxon>
    </lineage>
</organism>
<evidence type="ECO:0000256" key="3">
    <source>
        <dbReference type="ARBA" id="ARBA00022692"/>
    </source>
</evidence>
<feature type="transmembrane region" description="Helical" evidence="6">
    <location>
        <begin position="38"/>
        <end position="62"/>
    </location>
</feature>
<evidence type="ECO:0000256" key="5">
    <source>
        <dbReference type="ARBA" id="ARBA00023136"/>
    </source>
</evidence>
<dbReference type="HOGENOM" id="CLU_079569_0_1_6"/>
<evidence type="ECO:0000256" key="2">
    <source>
        <dbReference type="ARBA" id="ARBA00022475"/>
    </source>
</evidence>